<accession>X1MB58</accession>
<dbReference type="EMBL" id="BARV01023215">
    <property type="protein sequence ID" value="GAI28887.1"/>
    <property type="molecule type" value="Genomic_DNA"/>
</dbReference>
<sequence>MHWALKELIVKARKQKLDTRFSAGSARGNWGTRGLCPLGLNMMTPPPVWVAPA</sequence>
<name>X1MB58_9ZZZZ</name>
<evidence type="ECO:0000313" key="1">
    <source>
        <dbReference type="EMBL" id="GAI28887.1"/>
    </source>
</evidence>
<gene>
    <name evidence="1" type="ORF">S06H3_38127</name>
</gene>
<organism evidence="1">
    <name type="scientific">marine sediment metagenome</name>
    <dbReference type="NCBI Taxonomy" id="412755"/>
    <lineage>
        <taxon>unclassified sequences</taxon>
        <taxon>metagenomes</taxon>
        <taxon>ecological metagenomes</taxon>
    </lineage>
</organism>
<dbReference type="AlphaFoldDB" id="X1MB58"/>
<protein>
    <submittedName>
        <fullName evidence="1">Uncharacterized protein</fullName>
    </submittedName>
</protein>
<reference evidence="1" key="1">
    <citation type="journal article" date="2014" name="Front. Microbiol.">
        <title>High frequency of phylogenetically diverse reductive dehalogenase-homologous genes in deep subseafloor sedimentary metagenomes.</title>
        <authorList>
            <person name="Kawai M."/>
            <person name="Futagami T."/>
            <person name="Toyoda A."/>
            <person name="Takaki Y."/>
            <person name="Nishi S."/>
            <person name="Hori S."/>
            <person name="Arai W."/>
            <person name="Tsubouchi T."/>
            <person name="Morono Y."/>
            <person name="Uchiyama I."/>
            <person name="Ito T."/>
            <person name="Fujiyama A."/>
            <person name="Inagaki F."/>
            <person name="Takami H."/>
        </authorList>
    </citation>
    <scope>NUCLEOTIDE SEQUENCE</scope>
    <source>
        <strain evidence="1">Expedition CK06-06</strain>
    </source>
</reference>
<proteinExistence type="predicted"/>
<comment type="caution">
    <text evidence="1">The sequence shown here is derived from an EMBL/GenBank/DDBJ whole genome shotgun (WGS) entry which is preliminary data.</text>
</comment>